<dbReference type="InterPro" id="IPR011051">
    <property type="entry name" value="RmlC_Cupin_sf"/>
</dbReference>
<dbReference type="Gene3D" id="3.90.550.10">
    <property type="entry name" value="Spore Coat Polysaccharide Biosynthesis Protein SpsA, Chain A"/>
    <property type="match status" value="1"/>
</dbReference>
<dbReference type="SUPFAM" id="SSF53448">
    <property type="entry name" value="Nucleotide-diphospho-sugar transferases"/>
    <property type="match status" value="1"/>
</dbReference>
<dbReference type="Pfam" id="PF00483">
    <property type="entry name" value="NTP_transferase"/>
    <property type="match status" value="1"/>
</dbReference>
<dbReference type="PANTHER" id="PTHR46390:SF1">
    <property type="entry name" value="MANNOSE-1-PHOSPHATE GUANYLYLTRANSFERASE"/>
    <property type="match status" value="1"/>
</dbReference>
<dbReference type="AlphaFoldDB" id="A0A174HG70"/>
<dbReference type="PANTHER" id="PTHR46390">
    <property type="entry name" value="MANNOSE-1-PHOSPHATE GUANYLYLTRANSFERASE"/>
    <property type="match status" value="1"/>
</dbReference>
<protein>
    <submittedName>
        <fullName evidence="3">Alginate biosynthesis protein AlgA</fullName>
    </submittedName>
</protein>
<accession>A0A174HG70</accession>
<name>A0A174HG70_9FIRM</name>
<dbReference type="Gene3D" id="2.60.120.10">
    <property type="entry name" value="Jelly Rolls"/>
    <property type="match status" value="1"/>
</dbReference>
<dbReference type="GO" id="GO:0004475">
    <property type="term" value="F:mannose-1-phosphate guanylyltransferase (GTP) activity"/>
    <property type="evidence" value="ECO:0007669"/>
    <property type="project" value="TreeGrafter"/>
</dbReference>
<dbReference type="GO" id="GO:0005976">
    <property type="term" value="P:polysaccharide metabolic process"/>
    <property type="evidence" value="ECO:0007669"/>
    <property type="project" value="InterPro"/>
</dbReference>
<proteinExistence type="predicted"/>
<dbReference type="InterPro" id="IPR029044">
    <property type="entry name" value="Nucleotide-diphossugar_trans"/>
</dbReference>
<reference evidence="3 4" key="1">
    <citation type="submission" date="2015-09" db="EMBL/GenBank/DDBJ databases">
        <authorList>
            <consortium name="Pathogen Informatics"/>
        </authorList>
    </citation>
    <scope>NUCLEOTIDE SEQUENCE [LARGE SCALE GENOMIC DNA]</scope>
    <source>
        <strain evidence="3 4">2789STDY5608849</strain>
    </source>
</reference>
<evidence type="ECO:0000313" key="3">
    <source>
        <dbReference type="EMBL" id="CUO73251.1"/>
    </source>
</evidence>
<evidence type="ECO:0000313" key="4">
    <source>
        <dbReference type="Proteomes" id="UP000095706"/>
    </source>
</evidence>
<dbReference type="RefSeq" id="WP_055228361.1">
    <property type="nucleotide sequence ID" value="NZ_CYYV01000013.1"/>
</dbReference>
<organism evidence="3 4">
    <name type="scientific">Fusicatenibacter saccharivorans</name>
    <dbReference type="NCBI Taxonomy" id="1150298"/>
    <lineage>
        <taxon>Bacteria</taxon>
        <taxon>Bacillati</taxon>
        <taxon>Bacillota</taxon>
        <taxon>Clostridia</taxon>
        <taxon>Lachnospirales</taxon>
        <taxon>Lachnospiraceae</taxon>
        <taxon>Fusicatenibacter</taxon>
    </lineage>
</organism>
<dbReference type="InterPro" id="IPR005835">
    <property type="entry name" value="NTP_transferase_dom"/>
</dbReference>
<dbReference type="SUPFAM" id="SSF51182">
    <property type="entry name" value="RmlC-like cupins"/>
    <property type="match status" value="1"/>
</dbReference>
<dbReference type="GO" id="GO:0009298">
    <property type="term" value="P:GDP-mannose biosynthetic process"/>
    <property type="evidence" value="ECO:0007669"/>
    <property type="project" value="TreeGrafter"/>
</dbReference>
<dbReference type="Pfam" id="PF01050">
    <property type="entry name" value="MannoseP_isomer"/>
    <property type="match status" value="1"/>
</dbReference>
<dbReference type="Proteomes" id="UP000095706">
    <property type="component" value="Unassembled WGS sequence"/>
</dbReference>
<dbReference type="EMBL" id="CYYV01000013">
    <property type="protein sequence ID" value="CUO73251.1"/>
    <property type="molecule type" value="Genomic_DNA"/>
</dbReference>
<dbReference type="InterPro" id="IPR014710">
    <property type="entry name" value="RmlC-like_jellyroll"/>
</dbReference>
<sequence>MNIVLLSGGSGQRLWPLSNDIRSKQFIKIFHTADGELESMVQRVYRQIRTIDKDATVTIATSKSQVSAIHNQLGEDVGISVEPCRRDTFPAIALAAAYLKDVKGISEDEPVVVCPVDPYVEIDYFDALKDLGALAASSNANLVLMGIEPTYPSEKYGYIIPDTPAPVSTVSMFKEKPTKEIAEQYISQGALWNGGVFAFRLGYVLDRAHALIDFENYEDLFSKYETLDKISFDYAVVEHEDRIEVMRFSGMWKDLGTWNTLTEAMDSHNVGEALFNETCRNVHVVNELNLPVLCMGLKDIVVSASPDGILVSDKEQSSYIKPFVNTLDHRVMFAEKSWGSFRILDIEKESLTIKVTLNPGHQMNYHSHDFRNEVWNVISGTGRAVIDGVVYNVHAGDTLQMNAGSKHTIFADTELQIIEVQFGKDINVHDKHKYDLPSLF</sequence>
<feature type="domain" description="Mannose-6-phosphate isomerase type II C-terminal" evidence="2">
    <location>
        <begin position="336"/>
        <end position="430"/>
    </location>
</feature>
<evidence type="ECO:0000259" key="2">
    <source>
        <dbReference type="Pfam" id="PF01050"/>
    </source>
</evidence>
<evidence type="ECO:0000259" key="1">
    <source>
        <dbReference type="Pfam" id="PF00483"/>
    </source>
</evidence>
<gene>
    <name evidence="3" type="primary">algA</name>
    <name evidence="3" type="ORF">ERS852406_02695</name>
</gene>
<dbReference type="CDD" id="cd02213">
    <property type="entry name" value="cupin_PMI_typeII_C"/>
    <property type="match status" value="1"/>
</dbReference>
<feature type="domain" description="Nucleotidyl transferase" evidence="1">
    <location>
        <begin position="4"/>
        <end position="266"/>
    </location>
</feature>
<dbReference type="InterPro" id="IPR051161">
    <property type="entry name" value="Mannose-6P_isomerase_type2"/>
</dbReference>
<dbReference type="InterPro" id="IPR001538">
    <property type="entry name" value="Man6P_isomerase-2_C"/>
</dbReference>